<feature type="non-terminal residue" evidence="1">
    <location>
        <position position="21"/>
    </location>
</feature>
<dbReference type="EMBL" id="LCMM01000040">
    <property type="protein sequence ID" value="KKU36826.1"/>
    <property type="molecule type" value="Genomic_DNA"/>
</dbReference>
<evidence type="ECO:0000313" key="1">
    <source>
        <dbReference type="EMBL" id="KKU36826.1"/>
    </source>
</evidence>
<organism evidence="1 2">
    <name type="scientific">Candidatus Azambacteria bacterium GW2011_GWF2_46_32</name>
    <dbReference type="NCBI Taxonomy" id="1618628"/>
    <lineage>
        <taxon>Bacteria</taxon>
        <taxon>Candidatus Azamiibacteriota</taxon>
    </lineage>
</organism>
<dbReference type="AlphaFoldDB" id="A0A0G1PVH7"/>
<comment type="caution">
    <text evidence="1">The sequence shown here is derived from an EMBL/GenBank/DDBJ whole genome shotgun (WGS) entry which is preliminary data.</text>
</comment>
<accession>A0A0G1PVH7</accession>
<dbReference type="Proteomes" id="UP000034856">
    <property type="component" value="Unassembled WGS sequence"/>
</dbReference>
<protein>
    <submittedName>
        <fullName evidence="1">Uncharacterized protein</fullName>
    </submittedName>
</protein>
<gene>
    <name evidence="1" type="ORF">UX51_C0040G0001</name>
</gene>
<reference evidence="1 2" key="1">
    <citation type="journal article" date="2015" name="Nature">
        <title>rRNA introns, odd ribosomes, and small enigmatic genomes across a large radiation of phyla.</title>
        <authorList>
            <person name="Brown C.T."/>
            <person name="Hug L.A."/>
            <person name="Thomas B.C."/>
            <person name="Sharon I."/>
            <person name="Castelle C.J."/>
            <person name="Singh A."/>
            <person name="Wilkins M.J."/>
            <person name="Williams K.H."/>
            <person name="Banfield J.F."/>
        </authorList>
    </citation>
    <scope>NUCLEOTIDE SEQUENCE [LARGE SCALE GENOMIC DNA]</scope>
</reference>
<proteinExistence type="predicted"/>
<name>A0A0G1PVH7_9BACT</name>
<evidence type="ECO:0000313" key="2">
    <source>
        <dbReference type="Proteomes" id="UP000034856"/>
    </source>
</evidence>
<sequence length="21" mass="2436">MHLPEQKLKQILLESGLISEE</sequence>